<sequence>MIFFYVYQMKKRNVNSIEKKQDNVAKEESSPLARSKVFAWLCFRTGGETDEETSQTSSTDTKEDEQEHQKQKQVQRGGGSLVTLDGETELELETLLKASAYILGAPGSSIVYKAVLQDGSTLAVRRIGESGEERFRDFVNQVKIIAKLRHPNLVRIRGYYWGVDEKLVIYDYVLNGSLANACYKRPGSSPYQLPWEARLRIARGVARGLTYLHEKKHVHGNLKPANILLGPDMEPKIGDFGLERLVLGENSYKGGSARNFGSKRSTMSRDSLQDVITNPSVATPSPSSMSMSGGGASPYQAPESLKNLKPSTKWDVYSFGIVLLELLTGRIFLEHELSQWNTTPGIGVGYGIVVEEKNRVLRMADMAIRPDVEGKEETLVTCFKLGFNCASLVPMKRPTMKEVAQILEKIPSAHSYYYKDHL</sequence>
<dbReference type="InterPro" id="IPR001245">
    <property type="entry name" value="Ser-Thr/Tyr_kinase_cat_dom"/>
</dbReference>
<feature type="domain" description="Protein kinase" evidence="2">
    <location>
        <begin position="97"/>
        <end position="417"/>
    </location>
</feature>
<dbReference type="Gene3D" id="1.10.510.10">
    <property type="entry name" value="Transferase(Phosphotransferase) domain 1"/>
    <property type="match status" value="1"/>
</dbReference>
<dbReference type="InterPro" id="IPR000719">
    <property type="entry name" value="Prot_kinase_dom"/>
</dbReference>
<protein>
    <recommendedName>
        <fullName evidence="2">Protein kinase domain-containing protein</fullName>
    </recommendedName>
</protein>
<reference evidence="3 4" key="1">
    <citation type="journal article" date="2020" name="IScience">
        <title>Genome Sequencing of the Endangered Kingdonia uniflora (Circaeasteraceae, Ranunculales) Reveals Potential Mechanisms of Evolutionary Specialization.</title>
        <authorList>
            <person name="Sun Y."/>
            <person name="Deng T."/>
            <person name="Zhang A."/>
            <person name="Moore M.J."/>
            <person name="Landis J.B."/>
            <person name="Lin N."/>
            <person name="Zhang H."/>
            <person name="Zhang X."/>
            <person name="Huang J."/>
            <person name="Zhang X."/>
            <person name="Sun H."/>
            <person name="Wang H."/>
        </authorList>
    </citation>
    <scope>NUCLEOTIDE SEQUENCE [LARGE SCALE GENOMIC DNA]</scope>
    <source>
        <strain evidence="3">TB1705</strain>
        <tissue evidence="3">Leaf</tissue>
    </source>
</reference>
<organism evidence="3 4">
    <name type="scientific">Kingdonia uniflora</name>
    <dbReference type="NCBI Taxonomy" id="39325"/>
    <lineage>
        <taxon>Eukaryota</taxon>
        <taxon>Viridiplantae</taxon>
        <taxon>Streptophyta</taxon>
        <taxon>Embryophyta</taxon>
        <taxon>Tracheophyta</taxon>
        <taxon>Spermatophyta</taxon>
        <taxon>Magnoliopsida</taxon>
        <taxon>Ranunculales</taxon>
        <taxon>Circaeasteraceae</taxon>
        <taxon>Kingdonia</taxon>
    </lineage>
</organism>
<gene>
    <name evidence="3" type="ORF">GIB67_021935</name>
</gene>
<dbReference type="InterPro" id="IPR011009">
    <property type="entry name" value="Kinase-like_dom_sf"/>
</dbReference>
<dbReference type="Pfam" id="PF07714">
    <property type="entry name" value="PK_Tyr_Ser-Thr"/>
    <property type="match status" value="2"/>
</dbReference>
<dbReference type="PANTHER" id="PTHR48007">
    <property type="entry name" value="LEUCINE-RICH REPEAT RECEPTOR-LIKE PROTEIN KINASE PXC1"/>
    <property type="match status" value="1"/>
</dbReference>
<comment type="caution">
    <text evidence="3">The sequence shown here is derived from an EMBL/GenBank/DDBJ whole genome shotgun (WGS) entry which is preliminary data.</text>
</comment>
<name>A0A7J7N4L4_9MAGN</name>
<feature type="region of interest" description="Disordered" evidence="1">
    <location>
        <begin position="277"/>
        <end position="303"/>
    </location>
</feature>
<evidence type="ECO:0000313" key="4">
    <source>
        <dbReference type="Proteomes" id="UP000541444"/>
    </source>
</evidence>
<keyword evidence="4" id="KW-1185">Reference proteome</keyword>
<dbReference type="SUPFAM" id="SSF56112">
    <property type="entry name" value="Protein kinase-like (PK-like)"/>
    <property type="match status" value="1"/>
</dbReference>
<dbReference type="OrthoDB" id="346907at2759"/>
<dbReference type="AlphaFoldDB" id="A0A7J7N4L4"/>
<dbReference type="GO" id="GO:0004672">
    <property type="term" value="F:protein kinase activity"/>
    <property type="evidence" value="ECO:0007669"/>
    <property type="project" value="InterPro"/>
</dbReference>
<proteinExistence type="predicted"/>
<evidence type="ECO:0000313" key="3">
    <source>
        <dbReference type="EMBL" id="KAF6162014.1"/>
    </source>
</evidence>
<dbReference type="EMBL" id="JACGCM010001064">
    <property type="protein sequence ID" value="KAF6162014.1"/>
    <property type="molecule type" value="Genomic_DNA"/>
</dbReference>
<accession>A0A7J7N4L4</accession>
<dbReference type="Gene3D" id="3.30.200.20">
    <property type="entry name" value="Phosphorylase Kinase, domain 1"/>
    <property type="match status" value="1"/>
</dbReference>
<dbReference type="Proteomes" id="UP000541444">
    <property type="component" value="Unassembled WGS sequence"/>
</dbReference>
<evidence type="ECO:0000256" key="1">
    <source>
        <dbReference type="SAM" id="MobiDB-lite"/>
    </source>
</evidence>
<feature type="region of interest" description="Disordered" evidence="1">
    <location>
        <begin position="48"/>
        <end position="79"/>
    </location>
</feature>
<dbReference type="PROSITE" id="PS50011">
    <property type="entry name" value="PROTEIN_KINASE_DOM"/>
    <property type="match status" value="1"/>
</dbReference>
<dbReference type="InterPro" id="IPR046959">
    <property type="entry name" value="PRK1-6/SRF4-like"/>
</dbReference>
<dbReference type="GO" id="GO:0005524">
    <property type="term" value="F:ATP binding"/>
    <property type="evidence" value="ECO:0007669"/>
    <property type="project" value="InterPro"/>
</dbReference>
<evidence type="ECO:0000259" key="2">
    <source>
        <dbReference type="PROSITE" id="PS50011"/>
    </source>
</evidence>
<dbReference type="PANTHER" id="PTHR48007:SF47">
    <property type="entry name" value="PROTEIN KINASE DOMAIN-CONTAINING PROTEIN"/>
    <property type="match status" value="1"/>
</dbReference>